<proteinExistence type="predicted"/>
<feature type="non-terminal residue" evidence="3">
    <location>
        <position position="151"/>
    </location>
</feature>
<comment type="caution">
    <text evidence="3">The sequence shown here is derived from an EMBL/GenBank/DDBJ whole genome shotgun (WGS) entry which is preliminary data.</text>
</comment>
<protein>
    <recommendedName>
        <fullName evidence="4">HPt domain-containing protein</fullName>
    </recommendedName>
</protein>
<reference evidence="3" key="1">
    <citation type="journal article" date="2014" name="Front. Microbiol.">
        <title>High frequency of phylogenetically diverse reductive dehalogenase-homologous genes in deep subseafloor sedimentary metagenomes.</title>
        <authorList>
            <person name="Kawai M."/>
            <person name="Futagami T."/>
            <person name="Toyoda A."/>
            <person name="Takaki Y."/>
            <person name="Nishi S."/>
            <person name="Hori S."/>
            <person name="Arai W."/>
            <person name="Tsubouchi T."/>
            <person name="Morono Y."/>
            <person name="Uchiyama I."/>
            <person name="Ito T."/>
            <person name="Fujiyama A."/>
            <person name="Inagaki F."/>
            <person name="Takami H."/>
        </authorList>
    </citation>
    <scope>NUCLEOTIDE SEQUENCE</scope>
    <source>
        <strain evidence="3">Expedition CK06-06</strain>
    </source>
</reference>
<feature type="coiled-coil region" evidence="1">
    <location>
        <begin position="8"/>
        <end position="60"/>
    </location>
</feature>
<evidence type="ECO:0008006" key="4">
    <source>
        <dbReference type="Google" id="ProtNLM"/>
    </source>
</evidence>
<evidence type="ECO:0000256" key="2">
    <source>
        <dbReference type="SAM" id="MobiDB-lite"/>
    </source>
</evidence>
<name>X0XU29_9ZZZZ</name>
<accession>X0XU29</accession>
<evidence type="ECO:0000313" key="3">
    <source>
        <dbReference type="EMBL" id="GAG46739.1"/>
    </source>
</evidence>
<evidence type="ECO:0000256" key="1">
    <source>
        <dbReference type="SAM" id="Coils"/>
    </source>
</evidence>
<gene>
    <name evidence="3" type="ORF">S01H1_75061</name>
</gene>
<keyword evidence="1" id="KW-0175">Coiled coil</keyword>
<sequence>MSGRAESYNDARELIHQLKREVHNVDKDDLSLLAKMHGWCAALTDECREESNEVDAHLAQDVASLAESLEELILGEAEDADAALASMRELVSGLAVIGQAPPVSEPASGSAAEDDVAARLARVFDDDASSEAEEAAAALPVTVEESAKSIE</sequence>
<dbReference type="EMBL" id="BARS01050256">
    <property type="protein sequence ID" value="GAG46739.1"/>
    <property type="molecule type" value="Genomic_DNA"/>
</dbReference>
<organism evidence="3">
    <name type="scientific">marine sediment metagenome</name>
    <dbReference type="NCBI Taxonomy" id="412755"/>
    <lineage>
        <taxon>unclassified sequences</taxon>
        <taxon>metagenomes</taxon>
        <taxon>ecological metagenomes</taxon>
    </lineage>
</organism>
<feature type="region of interest" description="Disordered" evidence="2">
    <location>
        <begin position="131"/>
        <end position="151"/>
    </location>
</feature>
<dbReference type="AlphaFoldDB" id="X0XU29"/>